<dbReference type="GO" id="GO:0043952">
    <property type="term" value="P:protein transport by the Sec complex"/>
    <property type="evidence" value="ECO:0007669"/>
    <property type="project" value="UniProtKB-UniRule"/>
</dbReference>
<protein>
    <recommendedName>
        <fullName evidence="9">Protein translocase subunit SecD</fullName>
    </recommendedName>
</protein>
<keyword evidence="14" id="KW-1185">Reference proteome</keyword>
<dbReference type="Gene3D" id="3.30.70.3220">
    <property type="match status" value="1"/>
</dbReference>
<dbReference type="Pfam" id="PF07549">
    <property type="entry name" value="Sec_GG"/>
    <property type="match status" value="1"/>
</dbReference>
<comment type="similarity">
    <text evidence="9">Belongs to the SecD/SecF family. SecD subfamily.</text>
</comment>
<dbReference type="InterPro" id="IPR055344">
    <property type="entry name" value="SecD_SecF_C_bact"/>
</dbReference>
<dbReference type="InterPro" id="IPR005791">
    <property type="entry name" value="SecD"/>
</dbReference>
<evidence type="ECO:0000256" key="7">
    <source>
        <dbReference type="ARBA" id="ARBA00023010"/>
    </source>
</evidence>
<keyword evidence="6 9" id="KW-1133">Transmembrane helix</keyword>
<evidence type="ECO:0000313" key="14">
    <source>
        <dbReference type="Proteomes" id="UP000321571"/>
    </source>
</evidence>
<evidence type="ECO:0000256" key="8">
    <source>
        <dbReference type="ARBA" id="ARBA00023136"/>
    </source>
</evidence>
<dbReference type="Gene3D" id="3.30.1360.200">
    <property type="match status" value="1"/>
</dbReference>
<dbReference type="InterPro" id="IPR048631">
    <property type="entry name" value="SecD_1st"/>
</dbReference>
<dbReference type="EMBL" id="VDUX01000001">
    <property type="protein sequence ID" value="TXL62957.1"/>
    <property type="molecule type" value="Genomic_DNA"/>
</dbReference>
<dbReference type="PANTHER" id="PTHR30081">
    <property type="entry name" value="PROTEIN-EXPORT MEMBRANE PROTEIN SEC"/>
    <property type="match status" value="1"/>
</dbReference>
<evidence type="ECO:0000256" key="5">
    <source>
        <dbReference type="ARBA" id="ARBA00022927"/>
    </source>
</evidence>
<accession>A0A5C8NPB3</accession>
<keyword evidence="7 9" id="KW-0811">Translocation</keyword>
<evidence type="ECO:0000256" key="9">
    <source>
        <dbReference type="HAMAP-Rule" id="MF_01463"/>
    </source>
</evidence>
<evidence type="ECO:0000256" key="1">
    <source>
        <dbReference type="ARBA" id="ARBA00004651"/>
    </source>
</evidence>
<comment type="caution">
    <text evidence="13">The sequence shown here is derived from an EMBL/GenBank/DDBJ whole genome shotgun (WGS) entry which is preliminary data.</text>
</comment>
<feature type="transmembrane region" description="Helical" evidence="9">
    <location>
        <begin position="358"/>
        <end position="376"/>
    </location>
</feature>
<dbReference type="PANTHER" id="PTHR30081:SF1">
    <property type="entry name" value="PROTEIN TRANSLOCASE SUBUNIT SECD"/>
    <property type="match status" value="1"/>
</dbReference>
<evidence type="ECO:0000259" key="11">
    <source>
        <dbReference type="Pfam" id="PF21760"/>
    </source>
</evidence>
<dbReference type="GO" id="GO:0065002">
    <property type="term" value="P:intracellular protein transmembrane transport"/>
    <property type="evidence" value="ECO:0007669"/>
    <property type="project" value="UniProtKB-UniRule"/>
</dbReference>
<keyword evidence="2 9" id="KW-0813">Transport</keyword>
<evidence type="ECO:0000256" key="2">
    <source>
        <dbReference type="ARBA" id="ARBA00022448"/>
    </source>
</evidence>
<feature type="domain" description="SecDF P1 head subdomain" evidence="12">
    <location>
        <begin position="224"/>
        <end position="336"/>
    </location>
</feature>
<keyword evidence="5 9" id="KW-0653">Protein transport</keyword>
<feature type="transmembrane region" description="Helical" evidence="9">
    <location>
        <begin position="486"/>
        <end position="505"/>
    </location>
</feature>
<dbReference type="Pfam" id="PF22599">
    <property type="entry name" value="SecDF_P1_head"/>
    <property type="match status" value="1"/>
</dbReference>
<feature type="transmembrane region" description="Helical" evidence="9">
    <location>
        <begin position="383"/>
        <end position="404"/>
    </location>
</feature>
<dbReference type="InterPro" id="IPR054384">
    <property type="entry name" value="SecDF_P1_head"/>
</dbReference>
<dbReference type="NCBIfam" id="TIGR00916">
    <property type="entry name" value="2A0604s01"/>
    <property type="match status" value="1"/>
</dbReference>
<dbReference type="GO" id="GO:0015450">
    <property type="term" value="F:protein-transporting ATPase activity"/>
    <property type="evidence" value="ECO:0007669"/>
    <property type="project" value="InterPro"/>
</dbReference>
<keyword evidence="3 9" id="KW-1003">Cell membrane</keyword>
<evidence type="ECO:0000259" key="10">
    <source>
        <dbReference type="Pfam" id="PF02355"/>
    </source>
</evidence>
<evidence type="ECO:0000256" key="3">
    <source>
        <dbReference type="ARBA" id="ARBA00022475"/>
    </source>
</evidence>
<dbReference type="Proteomes" id="UP000321571">
    <property type="component" value="Unassembled WGS sequence"/>
</dbReference>
<dbReference type="GO" id="GO:0005886">
    <property type="term" value="C:plasma membrane"/>
    <property type="evidence" value="ECO:0007669"/>
    <property type="project" value="UniProtKB-SubCell"/>
</dbReference>
<dbReference type="GO" id="GO:0006605">
    <property type="term" value="P:protein targeting"/>
    <property type="evidence" value="ECO:0007669"/>
    <property type="project" value="UniProtKB-UniRule"/>
</dbReference>
<dbReference type="InterPro" id="IPR048634">
    <property type="entry name" value="SecD_SecF_C"/>
</dbReference>
<dbReference type="InterPro" id="IPR022646">
    <property type="entry name" value="SecD/SecF_CS"/>
</dbReference>
<dbReference type="RefSeq" id="WP_147683134.1">
    <property type="nucleotide sequence ID" value="NZ_VDUX01000001.1"/>
</dbReference>
<feature type="transmembrane region" description="Helical" evidence="9">
    <location>
        <begin position="17"/>
        <end position="36"/>
    </location>
</feature>
<evidence type="ECO:0000256" key="4">
    <source>
        <dbReference type="ARBA" id="ARBA00022692"/>
    </source>
</evidence>
<reference evidence="13 14" key="1">
    <citation type="submission" date="2019-06" db="EMBL/GenBank/DDBJ databases">
        <title>Aeromicrobium sp. nov., isolated from a maize field.</title>
        <authorList>
            <person name="Lin S.-Y."/>
            <person name="Tsai C.-F."/>
            <person name="Young C.-C."/>
        </authorList>
    </citation>
    <scope>NUCLEOTIDE SEQUENCE [LARGE SCALE GENOMIC DNA]</scope>
    <source>
        <strain evidence="13 14">CC-CFT486</strain>
    </source>
</reference>
<feature type="transmembrane region" description="Helical" evidence="9">
    <location>
        <begin position="416"/>
        <end position="437"/>
    </location>
</feature>
<comment type="function">
    <text evidence="9">Part of the Sec protein translocase complex. Interacts with the SecYEG preprotein conducting channel. SecDF uses the proton motive force (PMF) to complete protein translocation after the ATP-dependent function of SecA.</text>
</comment>
<evidence type="ECO:0000313" key="13">
    <source>
        <dbReference type="EMBL" id="TXL62957.1"/>
    </source>
</evidence>
<dbReference type="AlphaFoldDB" id="A0A5C8NPB3"/>
<comment type="subcellular location">
    <subcellularLocation>
        <location evidence="1 9">Cell membrane</location>
        <topology evidence="1 9">Multi-pass membrane protein</topology>
    </subcellularLocation>
</comment>
<dbReference type="SUPFAM" id="SSF82866">
    <property type="entry name" value="Multidrug efflux transporter AcrB transmembrane domain"/>
    <property type="match status" value="1"/>
</dbReference>
<keyword evidence="8 9" id="KW-0472">Membrane</keyword>
<dbReference type="Gene3D" id="1.20.1640.10">
    <property type="entry name" value="Multidrug efflux transporter AcrB transmembrane domain"/>
    <property type="match status" value="1"/>
</dbReference>
<dbReference type="InterPro" id="IPR022813">
    <property type="entry name" value="SecD/SecF_arch_bac"/>
</dbReference>
<proteinExistence type="inferred from homology"/>
<gene>
    <name evidence="9 13" type="primary">secD</name>
    <name evidence="13" type="ORF">FHP06_01585</name>
</gene>
<keyword evidence="4 9" id="KW-0812">Transmembrane</keyword>
<sequence>MAAPPSRRNLPRPRRTLIIFLVGMAAVYALLAVLGVTGKGEHDDGQSVWKPRLGLDLQGGTRITLEAKATSGDVTPDKLKQARSIIDQRVNATGVTEAEVSTQGGNQVIIEIPGQKKGNIVDQVGRTAQLRFRLLWASAQSAQQPIAAEEKTKQEAIVDKVDWSKLSLDQLLAAETQGTQSLPKEYAEGVAALQELAKGFVCDKKSLPTDDVSKKPLVTCDTKTGEVFVLSPTVIEGTDVKSAAAVVPQNQVSWVVSLQLKGEGKKTFDKVTDALFKQEQAGSDQTSRFAIVLDGEVLSAPTTNGHFTDGSSQISGNFTATTARDLANQLKYGALPLTFGVNGVSVEGPTLAGTQLDAGLYAGAVGLVLVVIYLLLYYRGLGLVAIGSLIAAAGLTYAMVLLLGQGLGFTLTLPGIAGLIVAIGITADSFIVFFERLRDEVRDGKSLRLAVESGWERARGTILAADAVSIMAALILYIFAIGVVRGFAFALGLSTLIDVVVVFLFTKPLVSLLARTKFFGQGHKLSGLDAKHLGISGRKVDQIGRGTAPAARPATEGGTV</sequence>
<dbReference type="Pfam" id="PF02355">
    <property type="entry name" value="SecD_SecF_C"/>
    <property type="match status" value="1"/>
</dbReference>
<organism evidence="13 14">
    <name type="scientific">Aeromicrobium terrae</name>
    <dbReference type="NCBI Taxonomy" id="2498846"/>
    <lineage>
        <taxon>Bacteria</taxon>
        <taxon>Bacillati</taxon>
        <taxon>Actinomycetota</taxon>
        <taxon>Actinomycetes</taxon>
        <taxon>Propionibacteriales</taxon>
        <taxon>Nocardioidaceae</taxon>
        <taxon>Aeromicrobium</taxon>
    </lineage>
</organism>
<dbReference type="NCBIfam" id="TIGR01129">
    <property type="entry name" value="secD"/>
    <property type="match status" value="1"/>
</dbReference>
<dbReference type="HAMAP" id="MF_01463_B">
    <property type="entry name" value="SecD_B"/>
    <property type="match status" value="1"/>
</dbReference>
<feature type="domain" description="Protein export membrane protein SecD/SecF C-terminal" evidence="10">
    <location>
        <begin position="348"/>
        <end position="514"/>
    </location>
</feature>
<feature type="domain" description="Protein translocase subunit SecDF P1" evidence="11">
    <location>
        <begin position="79"/>
        <end position="134"/>
    </location>
</feature>
<evidence type="ECO:0000256" key="6">
    <source>
        <dbReference type="ARBA" id="ARBA00022989"/>
    </source>
</evidence>
<name>A0A5C8NPB3_9ACTN</name>
<dbReference type="OrthoDB" id="5240379at2"/>
<evidence type="ECO:0000259" key="12">
    <source>
        <dbReference type="Pfam" id="PF22599"/>
    </source>
</evidence>
<feature type="transmembrane region" description="Helical" evidence="9">
    <location>
        <begin position="458"/>
        <end position="480"/>
    </location>
</feature>
<comment type="subunit">
    <text evidence="9">Forms a complex with SecF. Part of the essential Sec protein translocation apparatus which comprises SecA, SecYEG and auxiliary proteins SecDF. Other proteins may also be involved.</text>
</comment>
<dbReference type="Pfam" id="PF21760">
    <property type="entry name" value="SecD_1st"/>
    <property type="match status" value="1"/>
</dbReference>